<keyword evidence="6" id="KW-0274">FAD</keyword>
<protein>
    <recommendedName>
        <fullName evidence="6">Amine oxidase</fullName>
        <ecNumber evidence="6">1.4.3.-</ecNumber>
    </recommendedName>
</protein>
<dbReference type="EC" id="1.4.3.-" evidence="6"/>
<accession>A0A0F0I2D7</accession>
<comment type="catalytic activity">
    <reaction evidence="4">
        <text>a secondary aliphatic amine + O2 + H2O = a primary amine + an aldehyde + H2O2</text>
        <dbReference type="Rhea" id="RHEA:26414"/>
        <dbReference type="ChEBI" id="CHEBI:15377"/>
        <dbReference type="ChEBI" id="CHEBI:15379"/>
        <dbReference type="ChEBI" id="CHEBI:16240"/>
        <dbReference type="ChEBI" id="CHEBI:17478"/>
        <dbReference type="ChEBI" id="CHEBI:58855"/>
        <dbReference type="ChEBI" id="CHEBI:65296"/>
        <dbReference type="EC" id="1.4.3.4"/>
    </reaction>
</comment>
<evidence type="ECO:0000256" key="6">
    <source>
        <dbReference type="RuleBase" id="RU362067"/>
    </source>
</evidence>
<evidence type="ECO:0000256" key="4">
    <source>
        <dbReference type="ARBA" id="ARBA00048448"/>
    </source>
</evidence>
<dbReference type="Pfam" id="PF01593">
    <property type="entry name" value="Amino_oxidase"/>
    <property type="match status" value="1"/>
</dbReference>
<dbReference type="Proteomes" id="UP000033540">
    <property type="component" value="Unassembled WGS sequence"/>
</dbReference>
<keyword evidence="3 6" id="KW-0560">Oxidoreductase</keyword>
<dbReference type="PANTHER" id="PTHR43563">
    <property type="entry name" value="AMINE OXIDASE"/>
    <property type="match status" value="1"/>
</dbReference>
<sequence length="468" mass="51497">MTATPARHETYDVVVVGAGLSGLQAAQIVQAAGFKVCVVEAIDRVGGKTLTAKSCEKGFNDLGASWINDTNQSEMFKLYQRYGIDTEVQRDRGHTLIQSAEGSVVKVPYGELPGDPNALLDLLQVFRDECSLIDLDDPTSSARAREIDQLTFRDFCIGKIQSESAVTIADVLSVSLLGVESYEVSALFMLLYFKSGAGIDNIISDQKNGGQYLRNRQGNQTIARKMAEELGPGVVLLRQPVTSIDQFRRGHCVVQTQGGATFECQRVIVSVPSSLYHKIEFNPPLPEKKLALSENTTTGYYTKVVYVFKEPWWQKAGFSGVLDSEKGPIIFSRDTSVPVDDQWAITCFMAGDKGRQWSKMPRASRHQQAWEQFSRAFGQYVEVPQPVNVLEMEWTKEAYFLGAPCPITTPGTLSIVGKDIAAPFGHVHFVGTETSRVWRGYMEGAIQSGQRGGAEVVKALSTDPTSRL</sequence>
<evidence type="ECO:0000313" key="9">
    <source>
        <dbReference type="Proteomes" id="UP000033540"/>
    </source>
</evidence>
<evidence type="ECO:0000256" key="5">
    <source>
        <dbReference type="PIRSR" id="PIRSR601613-1"/>
    </source>
</evidence>
<evidence type="ECO:0000313" key="8">
    <source>
        <dbReference type="EMBL" id="KJK60807.1"/>
    </source>
</evidence>
<dbReference type="InterPro" id="IPR050703">
    <property type="entry name" value="Flavin_MAO"/>
</dbReference>
<proteinExistence type="inferred from homology"/>
<dbReference type="PRINTS" id="PR00757">
    <property type="entry name" value="AMINEOXDASEF"/>
</dbReference>
<comment type="caution">
    <text evidence="8">The sequence shown here is derived from an EMBL/GenBank/DDBJ whole genome shotgun (WGS) entry which is preliminary data.</text>
</comment>
<reference evidence="8 9" key="1">
    <citation type="submission" date="2015-02" db="EMBL/GenBank/DDBJ databases">
        <title>Draft genome sequence of Aspergillus parasiticus SU-1.</title>
        <authorList>
            <person name="Yu J."/>
            <person name="Fedorova N."/>
            <person name="Yin Y."/>
            <person name="Losada L."/>
            <person name="Zafar N."/>
            <person name="Taujale R."/>
            <person name="Ehrlich K.C."/>
            <person name="Bhatnagar D."/>
            <person name="Cleveland T.E."/>
            <person name="Bennett J.W."/>
            <person name="Nierman W.C."/>
        </authorList>
    </citation>
    <scope>NUCLEOTIDE SEQUENCE [LARGE SCALE GENOMIC DNA]</scope>
    <source>
        <strain evidence="9">ATCC 56775 / NRRL 5862 / SRRC 143 / SU-1</strain>
    </source>
</reference>
<evidence type="ECO:0000256" key="3">
    <source>
        <dbReference type="ARBA" id="ARBA00023002"/>
    </source>
</evidence>
<dbReference type="PANTHER" id="PTHR43563:SF14">
    <property type="entry name" value="AMINE OXIDASE"/>
    <property type="match status" value="1"/>
</dbReference>
<keyword evidence="6" id="KW-0285">Flavoprotein</keyword>
<dbReference type="Gene3D" id="3.50.50.60">
    <property type="entry name" value="FAD/NAD(P)-binding domain"/>
    <property type="match status" value="1"/>
</dbReference>
<dbReference type="SUPFAM" id="SSF51905">
    <property type="entry name" value="FAD/NAD(P)-binding domain"/>
    <property type="match status" value="1"/>
</dbReference>
<dbReference type="STRING" id="1403190.A0A0F0I2D7"/>
<dbReference type="InterPro" id="IPR036188">
    <property type="entry name" value="FAD/NAD-bd_sf"/>
</dbReference>
<feature type="binding site" evidence="5">
    <location>
        <begin position="40"/>
        <end position="41"/>
    </location>
    <ligand>
        <name>FAD</name>
        <dbReference type="ChEBI" id="CHEBI:57692"/>
    </ligand>
</feature>
<gene>
    <name evidence="8" type="ORF">P875_00052971</name>
</gene>
<comment type="cofactor">
    <cofactor evidence="1 6">
        <name>FAD</name>
        <dbReference type="ChEBI" id="CHEBI:57692"/>
    </cofactor>
</comment>
<comment type="similarity">
    <text evidence="2 6">Belongs to the flavin monoamine oxidase family.</text>
</comment>
<feature type="domain" description="Amine oxidase" evidence="7">
    <location>
        <begin position="20"/>
        <end position="452"/>
    </location>
</feature>
<dbReference type="OrthoDB" id="5046242at2759"/>
<dbReference type="InterPro" id="IPR002937">
    <property type="entry name" value="Amino_oxidase"/>
</dbReference>
<dbReference type="EMBL" id="JZEE01000725">
    <property type="protein sequence ID" value="KJK60807.1"/>
    <property type="molecule type" value="Genomic_DNA"/>
</dbReference>
<feature type="binding site" evidence="5">
    <location>
        <position position="21"/>
    </location>
    <ligand>
        <name>FAD</name>
        <dbReference type="ChEBI" id="CHEBI:57692"/>
    </ligand>
</feature>
<dbReference type="GO" id="GO:0097621">
    <property type="term" value="F:monoamine oxidase activity"/>
    <property type="evidence" value="ECO:0007669"/>
    <property type="project" value="UniProtKB-EC"/>
</dbReference>
<dbReference type="Gene3D" id="1.10.405.10">
    <property type="entry name" value="Guanine Nucleotide Dissociation Inhibitor, domain 1"/>
    <property type="match status" value="1"/>
</dbReference>
<evidence type="ECO:0000256" key="2">
    <source>
        <dbReference type="ARBA" id="ARBA00005995"/>
    </source>
</evidence>
<feature type="binding site" evidence="5">
    <location>
        <position position="433"/>
    </location>
    <ligand>
        <name>FAD</name>
        <dbReference type="ChEBI" id="CHEBI:57692"/>
    </ligand>
</feature>
<organism evidence="8 9">
    <name type="scientific">Aspergillus parasiticus (strain ATCC 56775 / NRRL 5862 / SRRC 143 / SU-1)</name>
    <dbReference type="NCBI Taxonomy" id="1403190"/>
    <lineage>
        <taxon>Eukaryota</taxon>
        <taxon>Fungi</taxon>
        <taxon>Dikarya</taxon>
        <taxon>Ascomycota</taxon>
        <taxon>Pezizomycotina</taxon>
        <taxon>Eurotiomycetes</taxon>
        <taxon>Eurotiomycetidae</taxon>
        <taxon>Eurotiales</taxon>
        <taxon>Aspergillaceae</taxon>
        <taxon>Aspergillus</taxon>
        <taxon>Aspergillus subgen. Circumdati</taxon>
    </lineage>
</organism>
<feature type="binding site" evidence="5">
    <location>
        <position position="348"/>
    </location>
    <ligand>
        <name>substrate</name>
    </ligand>
</feature>
<feature type="binding site" evidence="5">
    <location>
        <position position="241"/>
    </location>
    <ligand>
        <name>substrate</name>
    </ligand>
</feature>
<evidence type="ECO:0000256" key="1">
    <source>
        <dbReference type="ARBA" id="ARBA00001974"/>
    </source>
</evidence>
<dbReference type="SUPFAM" id="SSF54373">
    <property type="entry name" value="FAD-linked reductases, C-terminal domain"/>
    <property type="match status" value="1"/>
</dbReference>
<name>A0A0F0I2D7_ASPPU</name>
<dbReference type="AlphaFoldDB" id="A0A0F0I2D7"/>
<evidence type="ECO:0000259" key="7">
    <source>
        <dbReference type="Pfam" id="PF01593"/>
    </source>
</evidence>
<dbReference type="Gene3D" id="3.90.660.10">
    <property type="match status" value="1"/>
</dbReference>
<dbReference type="InterPro" id="IPR001613">
    <property type="entry name" value="Flavin_amine_oxidase"/>
</dbReference>